<dbReference type="EMBL" id="WOWC01000001">
    <property type="protein sequence ID" value="NLV02650.1"/>
    <property type="molecule type" value="Genomic_DNA"/>
</dbReference>
<proteinExistence type="predicted"/>
<evidence type="ECO:0000256" key="1">
    <source>
        <dbReference type="SAM" id="MobiDB-lite"/>
    </source>
</evidence>
<accession>A0A847TTJ7</accession>
<accession>A0A558G8T6</accession>
<dbReference type="GeneID" id="301161519"/>
<dbReference type="AlphaFoldDB" id="A0A558G8T6"/>
<name>A0A558G8T6_HALVO</name>
<evidence type="ECO:0000313" key="4">
    <source>
        <dbReference type="Proteomes" id="UP000320212"/>
    </source>
</evidence>
<evidence type="ECO:0000313" key="3">
    <source>
        <dbReference type="EMBL" id="TVT94146.1"/>
    </source>
</evidence>
<comment type="caution">
    <text evidence="3">The sequence shown here is derived from an EMBL/GenBank/DDBJ whole genome shotgun (WGS) entry which is preliminary data.</text>
</comment>
<dbReference type="Proteomes" id="UP000619835">
    <property type="component" value="Unassembled WGS sequence"/>
</dbReference>
<feature type="region of interest" description="Disordered" evidence="1">
    <location>
        <begin position="1"/>
        <end position="80"/>
    </location>
</feature>
<dbReference type="EMBL" id="VMTR01000106">
    <property type="protein sequence ID" value="TVT94146.1"/>
    <property type="molecule type" value="Genomic_DNA"/>
</dbReference>
<reference evidence="2" key="2">
    <citation type="submission" date="2019-12" db="EMBL/GenBank/DDBJ databases">
        <title>Haloferax alexandrinus strain pws11.</title>
        <authorList>
            <person name="Verma D.K."/>
            <person name="Gopal K."/>
            <person name="Prasad E.S."/>
        </authorList>
    </citation>
    <scope>NUCLEOTIDE SEQUENCE</scope>
    <source>
        <strain evidence="2">Pws11</strain>
    </source>
</reference>
<protein>
    <submittedName>
        <fullName evidence="3">Uncharacterized protein</fullName>
    </submittedName>
</protein>
<evidence type="ECO:0000313" key="2">
    <source>
        <dbReference type="EMBL" id="NLV02650.1"/>
    </source>
</evidence>
<dbReference type="Proteomes" id="UP000320212">
    <property type="component" value="Unassembled WGS sequence"/>
</dbReference>
<feature type="compositionally biased region" description="Basic and acidic residues" evidence="1">
    <location>
        <begin position="1"/>
        <end position="11"/>
    </location>
</feature>
<reference evidence="3 4" key="1">
    <citation type="submission" date="2019-07" db="EMBL/GenBank/DDBJ databases">
        <title>Draft genome sequence of Haloferax volcanii SS0101, isolated from salt farm in Samut Sakhon, Thailand.</title>
        <authorList>
            <person name="Wanthongcharoen S."/>
            <person name="Yamprayoonswat W."/>
            <person name="Ruangsuj P."/>
            <person name="Thongpramul N."/>
            <person name="Jumpathong W."/>
            <person name="Sittihan S."/>
            <person name="Kanjanavas P."/>
            <person name="Yasawong M."/>
        </authorList>
    </citation>
    <scope>NUCLEOTIDE SEQUENCE [LARGE SCALE GENOMIC DNA]</scope>
    <source>
        <strain evidence="3 4">SS0101</strain>
    </source>
</reference>
<dbReference type="RefSeq" id="WP_006600906.1">
    <property type="nucleotide sequence ID" value="NZ_CP191801.1"/>
</dbReference>
<gene>
    <name evidence="3" type="ORF">FQA18_13560</name>
    <name evidence="2" type="ORF">GOC85_08630</name>
</gene>
<feature type="compositionally biased region" description="Basic and acidic residues" evidence="1">
    <location>
        <begin position="69"/>
        <end position="80"/>
    </location>
</feature>
<organism evidence="3 4">
    <name type="scientific">Haloferax volcanii</name>
    <name type="common">Halobacterium volcanii</name>
    <dbReference type="NCBI Taxonomy" id="2246"/>
    <lineage>
        <taxon>Archaea</taxon>
        <taxon>Methanobacteriati</taxon>
        <taxon>Methanobacteriota</taxon>
        <taxon>Stenosarchaea group</taxon>
        <taxon>Halobacteria</taxon>
        <taxon>Halobacteriales</taxon>
        <taxon>Haloferacaceae</taxon>
        <taxon>Haloferax</taxon>
    </lineage>
</organism>
<sequence length="151" mass="16271">MDREESERRESSGSPATTPELVESEIEALVEYVENGRARGAPSGRRNRGENRDGDGEGGGGGGGEGDDPGDRNGDALDREAAIERFRGPDEVLTRVVPHAGYLEIHKRAPCAEGCPSCPHGPAVYHVRWERHPGGEDRLHWILIGPEVGAN</sequence>